<dbReference type="AlphaFoldDB" id="A0A117NIK3"/>
<name>A0A117NIK3_PICGL</name>
<gene>
    <name evidence="1" type="ORF">ABT39_MTgene3243</name>
</gene>
<evidence type="ECO:0000313" key="1">
    <source>
        <dbReference type="EMBL" id="KUM50015.1"/>
    </source>
</evidence>
<keyword evidence="1" id="KW-0496">Mitochondrion</keyword>
<organism evidence="1">
    <name type="scientific">Picea glauca</name>
    <name type="common">White spruce</name>
    <name type="synonym">Pinus glauca</name>
    <dbReference type="NCBI Taxonomy" id="3330"/>
    <lineage>
        <taxon>Eukaryota</taxon>
        <taxon>Viridiplantae</taxon>
        <taxon>Streptophyta</taxon>
        <taxon>Embryophyta</taxon>
        <taxon>Tracheophyta</taxon>
        <taxon>Spermatophyta</taxon>
        <taxon>Pinopsida</taxon>
        <taxon>Pinidae</taxon>
        <taxon>Conifers I</taxon>
        <taxon>Pinales</taxon>
        <taxon>Pinaceae</taxon>
        <taxon>Picea</taxon>
    </lineage>
</organism>
<dbReference type="EMBL" id="LKAM01000002">
    <property type="protein sequence ID" value="KUM50015.1"/>
    <property type="molecule type" value="Genomic_DNA"/>
</dbReference>
<comment type="caution">
    <text evidence="1">The sequence shown here is derived from an EMBL/GenBank/DDBJ whole genome shotgun (WGS) entry which is preliminary data.</text>
</comment>
<reference evidence="1" key="1">
    <citation type="journal article" date="2015" name="Genome Biol. Evol.">
        <title>Organellar Genomes of White Spruce (Picea glauca): Assembly and Annotation.</title>
        <authorList>
            <person name="Jackman S.D."/>
            <person name="Warren R.L."/>
            <person name="Gibb E.A."/>
            <person name="Vandervalk B.P."/>
            <person name="Mohamadi H."/>
            <person name="Chu J."/>
            <person name="Raymond A."/>
            <person name="Pleasance S."/>
            <person name="Coope R."/>
            <person name="Wildung M.R."/>
            <person name="Ritland C.E."/>
            <person name="Bousquet J."/>
            <person name="Jones S.J."/>
            <person name="Bohlmann J."/>
            <person name="Birol I."/>
        </authorList>
    </citation>
    <scope>NUCLEOTIDE SEQUENCE [LARGE SCALE GENOMIC DNA]</scope>
    <source>
        <tissue evidence="1">Flushing bud</tissue>
    </source>
</reference>
<accession>A0A117NIK3</accession>
<proteinExistence type="predicted"/>
<sequence>MLFIPPNTYLSLRIFLSFLSLKNNWRVEPLSPTQGSLLVYTPVGLSAFRALYANRLHCPYYRFGGNRKTVATTICSGD</sequence>
<protein>
    <submittedName>
        <fullName evidence="1">Uncharacterized protein</fullName>
    </submittedName>
</protein>
<geneLocation type="mitochondrion" evidence="1"/>